<evidence type="ECO:0000313" key="1">
    <source>
        <dbReference type="EMBL" id="QHT06402.1"/>
    </source>
</evidence>
<protein>
    <submittedName>
        <fullName evidence="1">Uncharacterized protein</fullName>
    </submittedName>
</protein>
<proteinExistence type="predicted"/>
<dbReference type="AlphaFoldDB" id="A0A6C0CQI8"/>
<name>A0A6C0CQI8_9ZZZZ</name>
<sequence>MYLYCRKRGTKSVIPIPCQTQKKKKDMFTRPKDYFLEIIPADSIPDVEKPPPQIPPRPQKLFMLTESLDDNEGENNKENDDNDKEVEIINVAYGVDDKKNID</sequence>
<accession>A0A6C0CQI8</accession>
<dbReference type="EMBL" id="MN739468">
    <property type="protein sequence ID" value="QHT06402.1"/>
    <property type="molecule type" value="Genomic_DNA"/>
</dbReference>
<organism evidence="1">
    <name type="scientific">viral metagenome</name>
    <dbReference type="NCBI Taxonomy" id="1070528"/>
    <lineage>
        <taxon>unclassified sequences</taxon>
        <taxon>metagenomes</taxon>
        <taxon>organismal metagenomes</taxon>
    </lineage>
</organism>
<reference evidence="1" key="1">
    <citation type="journal article" date="2020" name="Nature">
        <title>Giant virus diversity and host interactions through global metagenomics.</title>
        <authorList>
            <person name="Schulz F."/>
            <person name="Roux S."/>
            <person name="Paez-Espino D."/>
            <person name="Jungbluth S."/>
            <person name="Walsh D.A."/>
            <person name="Denef V.J."/>
            <person name="McMahon K.D."/>
            <person name="Konstantinidis K.T."/>
            <person name="Eloe-Fadrosh E.A."/>
            <person name="Kyrpides N.C."/>
            <person name="Woyke T."/>
        </authorList>
    </citation>
    <scope>NUCLEOTIDE SEQUENCE</scope>
    <source>
        <strain evidence="1">GVMAG-M-3300021425-30</strain>
    </source>
</reference>